<dbReference type="AlphaFoldDB" id="I3ZTB8"/>
<keyword evidence="2" id="KW-0378">Hydrolase</keyword>
<dbReference type="Proteomes" id="UP000006064">
    <property type="component" value="Chromosome"/>
</dbReference>
<dbReference type="GO" id="GO:0008235">
    <property type="term" value="F:metalloexopeptidase activity"/>
    <property type="evidence" value="ECO:0007669"/>
    <property type="project" value="InterPro"/>
</dbReference>
<dbReference type="SUPFAM" id="SSF53187">
    <property type="entry name" value="Zn-dependent exopeptidases"/>
    <property type="match status" value="1"/>
</dbReference>
<accession>I3ZTB8</accession>
<dbReference type="PANTHER" id="PTHR12147:SF26">
    <property type="entry name" value="PEPTIDASE M28 DOMAIN-CONTAINING PROTEIN"/>
    <property type="match status" value="1"/>
</dbReference>
<dbReference type="PANTHER" id="PTHR12147">
    <property type="entry name" value="METALLOPEPTIDASE M28 FAMILY MEMBER"/>
    <property type="match status" value="1"/>
</dbReference>
<feature type="domain" description="Peptidase M28" evidence="1">
    <location>
        <begin position="228"/>
        <end position="413"/>
    </location>
</feature>
<reference evidence="2 3" key="1">
    <citation type="journal article" date="2012" name="J. Bacteriol.">
        <title>Complete Genome Sequence of the Hyperthermophilic Archaeon Thermococcus sp. Strain CL1, Isolated from a Paralvinella sp. Polychaete Worm Collected from a Hydrothermal Vent.</title>
        <authorList>
            <person name="Jung J.H."/>
            <person name="Holden J.F."/>
            <person name="Seo D.H."/>
            <person name="Park K.H."/>
            <person name="Shin H."/>
            <person name="Ryu S."/>
            <person name="Lee J.H."/>
            <person name="Park C.S."/>
        </authorList>
    </citation>
    <scope>NUCLEOTIDE SEQUENCE [LARGE SCALE GENOMIC DNA]</scope>
    <source>
        <strain evidence="3">DSM 27260 / KACC 17922 / CL1</strain>
    </source>
</reference>
<keyword evidence="2" id="KW-0645">Protease</keyword>
<dbReference type="STRING" id="163003.CL1_0747"/>
<proteinExistence type="predicted"/>
<sequence>MRRFLNDAGVFDPNRVLQYMAEISRFHRIQGSRELVEAVEFIEGELRSLGIKPRLYEESYDGRSRYLTLKAPIAWDLVRGEIEILGKTLTTSISPLLVMAHSPGGRAEGEVVHIAREEDWDRAEGRIVLVGREWRDAYRRANEVGAVGFIAYREGTGGAFPYIGLFLTRDDLEWARIPAVAVPENIAREIIGKLNSGERVNARIEVEVSISGRQVLPILYAEIGRPLFVLLTAHVCHPKPGANDNASGSAMLIELARVLSELYDDSFRFGFAFLWVPEYYGTQAFIERHAELDNYYAVINLDMVAGSPDRSGSAVMLVRTPASRFSVVSGLLEYYLDLANAGEKSFSGSHLPRLRFRSYPYEMGSDHDVFNFFGIPAVMPITWPDRFYHSSEDTIDKVSLESIDVIGRAVLATALALARAKKSELQRFARGYAMKYLGELSRERETGEIERLVMVGLARDSRFLGIESGHEFGQEPWLVWKVKGVISERLVRERDAELAEEFRKLTKDRKVLAQLHALLMLAEMLPEERVYEALREEYEEIEEETLRRLVEILEKTGIVERA</sequence>
<protein>
    <submittedName>
        <fullName evidence="2">Aminopeptidase 2</fullName>
    </submittedName>
</protein>
<dbReference type="RefSeq" id="WP_014788588.1">
    <property type="nucleotide sequence ID" value="NC_018015.1"/>
</dbReference>
<dbReference type="Pfam" id="PF04389">
    <property type="entry name" value="Peptidase_M28"/>
    <property type="match status" value="1"/>
</dbReference>
<keyword evidence="3" id="KW-1185">Reference proteome</keyword>
<dbReference type="Gene3D" id="3.40.630.10">
    <property type="entry name" value="Zn peptidases"/>
    <property type="match status" value="1"/>
</dbReference>
<evidence type="ECO:0000313" key="2">
    <source>
        <dbReference type="EMBL" id="AFL94952.1"/>
    </source>
</evidence>
<dbReference type="GeneID" id="13038442"/>
<dbReference type="KEGG" id="thm:CL1_0747"/>
<dbReference type="InterPro" id="IPR045175">
    <property type="entry name" value="M28_fam"/>
</dbReference>
<keyword evidence="2" id="KW-0031">Aminopeptidase</keyword>
<organism evidence="2 3">
    <name type="scientific">Thermococcus cleftensis (strain DSM 27260 / KACC 17922 / CL1)</name>
    <dbReference type="NCBI Taxonomy" id="163003"/>
    <lineage>
        <taxon>Archaea</taxon>
        <taxon>Methanobacteriati</taxon>
        <taxon>Methanobacteriota</taxon>
        <taxon>Thermococci</taxon>
        <taxon>Thermococcales</taxon>
        <taxon>Thermococcaceae</taxon>
        <taxon>Thermococcus</taxon>
    </lineage>
</organism>
<dbReference type="OrthoDB" id="18376at2157"/>
<dbReference type="InterPro" id="IPR007484">
    <property type="entry name" value="Peptidase_M28"/>
</dbReference>
<name>I3ZTB8_THECF</name>
<dbReference type="GO" id="GO:0004177">
    <property type="term" value="F:aminopeptidase activity"/>
    <property type="evidence" value="ECO:0007669"/>
    <property type="project" value="UniProtKB-KW"/>
</dbReference>
<evidence type="ECO:0000313" key="3">
    <source>
        <dbReference type="Proteomes" id="UP000006064"/>
    </source>
</evidence>
<evidence type="ECO:0000259" key="1">
    <source>
        <dbReference type="Pfam" id="PF04389"/>
    </source>
</evidence>
<gene>
    <name evidence="2" type="ORF">CL1_0747</name>
</gene>
<dbReference type="GO" id="GO:0006508">
    <property type="term" value="P:proteolysis"/>
    <property type="evidence" value="ECO:0007669"/>
    <property type="project" value="InterPro"/>
</dbReference>
<dbReference type="Gene3D" id="3.50.30.30">
    <property type="match status" value="1"/>
</dbReference>
<dbReference type="EMBL" id="CP003651">
    <property type="protein sequence ID" value="AFL94952.1"/>
    <property type="molecule type" value="Genomic_DNA"/>
</dbReference>
<dbReference type="HOGENOM" id="CLU_035477_0_0_2"/>